<dbReference type="Proteomes" id="UP001255185">
    <property type="component" value="Unassembled WGS sequence"/>
</dbReference>
<name>A0ABU1TSB7_9FLAO</name>
<proteinExistence type="predicted"/>
<keyword evidence="2" id="KW-1185">Reference proteome</keyword>
<reference evidence="1 2" key="1">
    <citation type="submission" date="2023-07" db="EMBL/GenBank/DDBJ databases">
        <title>Sorghum-associated microbial communities from plants grown in Nebraska, USA.</title>
        <authorList>
            <person name="Schachtman D."/>
        </authorList>
    </citation>
    <scope>NUCLEOTIDE SEQUENCE [LARGE SCALE GENOMIC DNA]</scope>
    <source>
        <strain evidence="1 2">3773</strain>
    </source>
</reference>
<sequence length="183" mass="20901">MKNNFLILLLVSIATLVSCNGKNEESKENKENTEPVNEFFSVEIDAFASKTDDFAMYFSEDGTSNFEDINAKWYGINGGKTSQVVLYNLSEETLPTHVRLDFGLKNQDSVVVKSVKFDYYGNKFQFKGSDFFNYFIKDEQFVTKTDPAKGTLTILAKDGVYKTPYYYPTQLTVDKIKEITTKK</sequence>
<comment type="caution">
    <text evidence="1">The sequence shown here is derived from an EMBL/GenBank/DDBJ whole genome shotgun (WGS) entry which is preliminary data.</text>
</comment>
<evidence type="ECO:0008006" key="3">
    <source>
        <dbReference type="Google" id="ProtNLM"/>
    </source>
</evidence>
<evidence type="ECO:0000313" key="1">
    <source>
        <dbReference type="EMBL" id="MDR6968749.1"/>
    </source>
</evidence>
<evidence type="ECO:0000313" key="2">
    <source>
        <dbReference type="Proteomes" id="UP001255185"/>
    </source>
</evidence>
<dbReference type="EMBL" id="JAVDVI010000012">
    <property type="protein sequence ID" value="MDR6968749.1"/>
    <property type="molecule type" value="Genomic_DNA"/>
</dbReference>
<dbReference type="PROSITE" id="PS51257">
    <property type="entry name" value="PROKAR_LIPOPROTEIN"/>
    <property type="match status" value="1"/>
</dbReference>
<protein>
    <recommendedName>
        <fullName evidence="3">Lipoprotein</fullName>
    </recommendedName>
</protein>
<organism evidence="1 2">
    <name type="scientific">Flavobacterium arsenatis</name>
    <dbReference type="NCBI Taxonomy" id="1484332"/>
    <lineage>
        <taxon>Bacteria</taxon>
        <taxon>Pseudomonadati</taxon>
        <taxon>Bacteroidota</taxon>
        <taxon>Flavobacteriia</taxon>
        <taxon>Flavobacteriales</taxon>
        <taxon>Flavobacteriaceae</taxon>
        <taxon>Flavobacterium</taxon>
    </lineage>
</organism>
<accession>A0ABU1TSB7</accession>
<gene>
    <name evidence="1" type="ORF">J2X31_002775</name>
</gene>
<dbReference type="RefSeq" id="WP_310027354.1">
    <property type="nucleotide sequence ID" value="NZ_JAVDVI010000012.1"/>
</dbReference>